<keyword evidence="3" id="KW-1003">Cell membrane</keyword>
<dbReference type="PANTHER" id="PTHR42718">
    <property type="entry name" value="MAJOR FACILITATOR SUPERFAMILY MULTIDRUG TRANSPORTER MFSC"/>
    <property type="match status" value="1"/>
</dbReference>
<comment type="subcellular location">
    <subcellularLocation>
        <location evidence="1">Cell membrane</location>
        <topology evidence="1">Multi-pass membrane protein</topology>
    </subcellularLocation>
</comment>
<keyword evidence="6 7" id="KW-0472">Membrane</keyword>
<dbReference type="PANTHER" id="PTHR42718:SF47">
    <property type="entry name" value="METHYL VIOLOGEN RESISTANCE PROTEIN SMVA"/>
    <property type="match status" value="1"/>
</dbReference>
<feature type="domain" description="Major facilitator superfamily (MFS) profile" evidence="8">
    <location>
        <begin position="9"/>
        <end position="492"/>
    </location>
</feature>
<evidence type="ECO:0000313" key="10">
    <source>
        <dbReference type="Proteomes" id="UP001519272"/>
    </source>
</evidence>
<keyword evidence="2" id="KW-0813">Transport</keyword>
<evidence type="ECO:0000256" key="1">
    <source>
        <dbReference type="ARBA" id="ARBA00004651"/>
    </source>
</evidence>
<feature type="transmembrane region" description="Helical" evidence="7">
    <location>
        <begin position="195"/>
        <end position="214"/>
    </location>
</feature>
<feature type="transmembrane region" description="Helical" evidence="7">
    <location>
        <begin position="395"/>
        <end position="416"/>
    </location>
</feature>
<feature type="transmembrane region" description="Helical" evidence="7">
    <location>
        <begin position="162"/>
        <end position="183"/>
    </location>
</feature>
<evidence type="ECO:0000256" key="7">
    <source>
        <dbReference type="SAM" id="Phobius"/>
    </source>
</evidence>
<dbReference type="PRINTS" id="PR01036">
    <property type="entry name" value="TCRTETB"/>
</dbReference>
<feature type="transmembrane region" description="Helical" evidence="7">
    <location>
        <begin position="220"/>
        <end position="242"/>
    </location>
</feature>
<evidence type="ECO:0000259" key="8">
    <source>
        <dbReference type="PROSITE" id="PS50850"/>
    </source>
</evidence>
<organism evidence="9 10">
    <name type="scientific">Paenibacillus turicensis</name>
    <dbReference type="NCBI Taxonomy" id="160487"/>
    <lineage>
        <taxon>Bacteria</taxon>
        <taxon>Bacillati</taxon>
        <taxon>Bacillota</taxon>
        <taxon>Bacilli</taxon>
        <taxon>Bacillales</taxon>
        <taxon>Paenibacillaceae</taxon>
        <taxon>Paenibacillus</taxon>
    </lineage>
</organism>
<evidence type="ECO:0000313" key="9">
    <source>
        <dbReference type="EMBL" id="MBP1907038.1"/>
    </source>
</evidence>
<feature type="transmembrane region" description="Helical" evidence="7">
    <location>
        <begin position="463"/>
        <end position="488"/>
    </location>
</feature>
<keyword evidence="4 7" id="KW-0812">Transmembrane</keyword>
<dbReference type="SUPFAM" id="SSF103473">
    <property type="entry name" value="MFS general substrate transporter"/>
    <property type="match status" value="1"/>
</dbReference>
<evidence type="ECO:0000256" key="2">
    <source>
        <dbReference type="ARBA" id="ARBA00022448"/>
    </source>
</evidence>
<reference evidence="9 10" key="1">
    <citation type="submission" date="2021-03" db="EMBL/GenBank/DDBJ databases">
        <title>Genomic Encyclopedia of Type Strains, Phase IV (KMG-IV): sequencing the most valuable type-strain genomes for metagenomic binning, comparative biology and taxonomic classification.</title>
        <authorList>
            <person name="Goeker M."/>
        </authorList>
    </citation>
    <scope>NUCLEOTIDE SEQUENCE [LARGE SCALE GENOMIC DNA]</scope>
    <source>
        <strain evidence="9 10">DSM 14349</strain>
    </source>
</reference>
<dbReference type="InterPro" id="IPR020846">
    <property type="entry name" value="MFS_dom"/>
</dbReference>
<dbReference type="Gene3D" id="1.20.1720.10">
    <property type="entry name" value="Multidrug resistance protein D"/>
    <property type="match status" value="1"/>
</dbReference>
<name>A0ABS4FWS6_9BACL</name>
<feature type="transmembrane region" description="Helical" evidence="7">
    <location>
        <begin position="100"/>
        <end position="121"/>
    </location>
</feature>
<feature type="transmembrane region" description="Helical" evidence="7">
    <location>
        <begin position="329"/>
        <end position="347"/>
    </location>
</feature>
<gene>
    <name evidence="9" type="ORF">J2Z32_003703</name>
</gene>
<dbReference type="Gene3D" id="1.20.1250.20">
    <property type="entry name" value="MFS general substrate transporter like domains"/>
    <property type="match status" value="1"/>
</dbReference>
<protein>
    <submittedName>
        <fullName evidence="9">DHA2 family multidrug resistance protein-like MFS transporter</fullName>
    </submittedName>
</protein>
<dbReference type="Pfam" id="PF07690">
    <property type="entry name" value="MFS_1"/>
    <property type="match status" value="1"/>
</dbReference>
<dbReference type="PROSITE" id="PS50850">
    <property type="entry name" value="MFS"/>
    <property type="match status" value="1"/>
</dbReference>
<dbReference type="Proteomes" id="UP001519272">
    <property type="component" value="Unassembled WGS sequence"/>
</dbReference>
<feature type="transmembrane region" description="Helical" evidence="7">
    <location>
        <begin position="133"/>
        <end position="156"/>
    </location>
</feature>
<keyword evidence="5 7" id="KW-1133">Transmembrane helix</keyword>
<accession>A0ABS4FWS6</accession>
<feature type="transmembrane region" description="Helical" evidence="7">
    <location>
        <begin position="46"/>
        <end position="66"/>
    </location>
</feature>
<feature type="transmembrane region" description="Helical" evidence="7">
    <location>
        <begin position="263"/>
        <end position="284"/>
    </location>
</feature>
<comment type="caution">
    <text evidence="9">The sequence shown here is derived from an EMBL/GenBank/DDBJ whole genome shotgun (WGS) entry which is preliminary data.</text>
</comment>
<feature type="transmembrane region" description="Helical" evidence="7">
    <location>
        <begin position="7"/>
        <end position="31"/>
    </location>
</feature>
<feature type="transmembrane region" description="Helical" evidence="7">
    <location>
        <begin position="300"/>
        <end position="322"/>
    </location>
</feature>
<sequence length="500" mass="53587">MSSTYKWIMLSIVSVALLLISLDMAILYTALPTLTHDLAATASEKLWIINVYPLVMSGLLLGIGALGDRIGHKRIFMNGLLVFGAASLAAALSSSPEMLIVGRIFLAVGAAMMMPATLSIIRINFKDEKERNFAIGVWGSVFSGGAGLGPIVGGALLEHFHWGAVFLINVPIVVIAFFLSFKFVPKDEGHSNKKWDWFGSIQIMIGLIGVIFAIKEATMRNGHIGVAILSVVIGTTAMLLFYRRQKRMGSPLIDFKLFRNERFLGGMLGAIFLTFALVGTQLIFTQRYQLVLGYSPLKSALFMLAIPVSSFISGLAIGYFLHKFSVLRTLLITISLSAVGMVCYLASLNQGTLFEVFSLALLGAGLGASGVVSSNAIMNNVPVDKAGMAASTEEVSYEIGGVLGVGILGSLLAFFYTRGFVPVNGLSPTMGVDSLDEALIAAEKLPTQQAALLVDHAKEAFNYAFNSVSMISTGVIIVGGFSIAYLMIKEHKKEKVGLKS</sequence>
<evidence type="ECO:0000256" key="3">
    <source>
        <dbReference type="ARBA" id="ARBA00022475"/>
    </source>
</evidence>
<dbReference type="EMBL" id="JAGGKG010000021">
    <property type="protein sequence ID" value="MBP1907038.1"/>
    <property type="molecule type" value="Genomic_DNA"/>
</dbReference>
<proteinExistence type="predicted"/>
<feature type="transmembrane region" description="Helical" evidence="7">
    <location>
        <begin position="75"/>
        <end position="94"/>
    </location>
</feature>
<evidence type="ECO:0000256" key="5">
    <source>
        <dbReference type="ARBA" id="ARBA00022989"/>
    </source>
</evidence>
<evidence type="ECO:0000256" key="4">
    <source>
        <dbReference type="ARBA" id="ARBA00022692"/>
    </source>
</evidence>
<dbReference type="CDD" id="cd17321">
    <property type="entry name" value="MFS_MMR_MDR_like"/>
    <property type="match status" value="1"/>
</dbReference>
<evidence type="ECO:0000256" key="6">
    <source>
        <dbReference type="ARBA" id="ARBA00023136"/>
    </source>
</evidence>
<dbReference type="RefSeq" id="WP_210090627.1">
    <property type="nucleotide sequence ID" value="NZ_JAGGKG010000021.1"/>
</dbReference>
<dbReference type="InterPro" id="IPR036259">
    <property type="entry name" value="MFS_trans_sf"/>
</dbReference>
<feature type="transmembrane region" description="Helical" evidence="7">
    <location>
        <begin position="353"/>
        <end position="374"/>
    </location>
</feature>
<dbReference type="InterPro" id="IPR011701">
    <property type="entry name" value="MFS"/>
</dbReference>
<keyword evidence="10" id="KW-1185">Reference proteome</keyword>